<organism evidence="1 2">
    <name type="scientific">Gossypium klotzschianum</name>
    <dbReference type="NCBI Taxonomy" id="34286"/>
    <lineage>
        <taxon>Eukaryota</taxon>
        <taxon>Viridiplantae</taxon>
        <taxon>Streptophyta</taxon>
        <taxon>Embryophyta</taxon>
        <taxon>Tracheophyta</taxon>
        <taxon>Spermatophyta</taxon>
        <taxon>Magnoliopsida</taxon>
        <taxon>eudicotyledons</taxon>
        <taxon>Gunneridae</taxon>
        <taxon>Pentapetalae</taxon>
        <taxon>rosids</taxon>
        <taxon>malvids</taxon>
        <taxon>Malvales</taxon>
        <taxon>Malvaceae</taxon>
        <taxon>Malvoideae</taxon>
        <taxon>Gossypium</taxon>
    </lineage>
</organism>
<gene>
    <name evidence="1" type="ORF">Goklo_015376</name>
</gene>
<name>A0A7J8UB62_9ROSI</name>
<accession>A0A7J8UB62</accession>
<dbReference type="Proteomes" id="UP000593573">
    <property type="component" value="Unassembled WGS sequence"/>
</dbReference>
<keyword evidence="2" id="KW-1185">Reference proteome</keyword>
<evidence type="ECO:0000313" key="2">
    <source>
        <dbReference type="Proteomes" id="UP000593573"/>
    </source>
</evidence>
<reference evidence="1 2" key="1">
    <citation type="journal article" date="2019" name="Genome Biol. Evol.">
        <title>Insights into the evolution of the New World diploid cottons (Gossypium, subgenus Houzingenia) based on genome sequencing.</title>
        <authorList>
            <person name="Grover C.E."/>
            <person name="Arick M.A. 2nd"/>
            <person name="Thrash A."/>
            <person name="Conover J.L."/>
            <person name="Sanders W.S."/>
            <person name="Peterson D.G."/>
            <person name="Frelichowski J.E."/>
            <person name="Scheffler J.A."/>
            <person name="Scheffler B.E."/>
            <person name="Wendel J.F."/>
        </authorList>
    </citation>
    <scope>NUCLEOTIDE SEQUENCE [LARGE SCALE GENOMIC DNA]</scope>
    <source>
        <strain evidence="1">57</strain>
        <tissue evidence="1">Leaf</tissue>
    </source>
</reference>
<protein>
    <submittedName>
        <fullName evidence="1">Uncharacterized protein</fullName>
    </submittedName>
</protein>
<comment type="caution">
    <text evidence="1">The sequence shown here is derived from an EMBL/GenBank/DDBJ whole genome shotgun (WGS) entry which is preliminary data.</text>
</comment>
<sequence length="58" mass="6522">MLNCDTLEGTVAIVEVASDSMQEISDNSDHEVRSFKYKDLPGNSKVRSINEMENLFLT</sequence>
<proteinExistence type="predicted"/>
<evidence type="ECO:0000313" key="1">
    <source>
        <dbReference type="EMBL" id="MBA0647504.1"/>
    </source>
</evidence>
<dbReference type="EMBL" id="JABFAB010000005">
    <property type="protein sequence ID" value="MBA0647504.1"/>
    <property type="molecule type" value="Genomic_DNA"/>
</dbReference>
<dbReference type="AlphaFoldDB" id="A0A7J8UB62"/>